<keyword evidence="7" id="KW-0963">Cytoplasm</keyword>
<evidence type="ECO:0000256" key="10">
    <source>
        <dbReference type="ARBA" id="ARBA00022801"/>
    </source>
</evidence>
<sequence length="676" mass="77479">MSSGNNYLPENLKHYLDLPRKEPSTLSNFHQLDIKNIDLDLAIDFEKSLLHGYTTFTLTKKADIKEDVKSIDLDTSFLEIYECYINDINVKNFVVNSRSGNQGALGSKLSIPLLQNDETELFDLINSGKQVDVKVKYSTTDKCTALIWLTAEQSGDTPYVYAQLEPIHCRSMFPCFDTPAVKCTYTATIKSPQYVCFSGEPISIDTEKGIYSFKQDYVMSTYLIALVSGNIVSGQIGPRSKIYTQPSMLNNCIKQFEPDMELILKTCEEYLGYKHPLSEISLTVLPKSFGYGGIETNSVIMLTPTMLNSQFDVTGDKKFATKDTIEFNTVLIHEIIHTISSGNYVTNFNWGEMFLNEGWTVYLERKILARVLGGNGYDELTDEIIGFENINGWNSLKDTVATFDNPERFTKLLQDYSDEINPDDGFSSIFYEKGAFLLFYLERFVGGAKNWDPYVRHYFSTFKYQSISIWQFVNSIYEFYHTFDKSIFKKLTEEMDWNLWLLTPGLPPTPYFNNKRAAEVTDLANLWINKAKNETESSVSAVKTNVAITSESIDSFSIPQLMLFIDSLCEFEDWALASITSKEIFDLYNAKFEPLFNYPEFEYRYIKWLALTKISLDSTTERLIHFVSIIGRMKFVRPLYIVLAKINKELAIETYNKLKGFYSNVCAEMVKKDLGI</sequence>
<feature type="domain" description="Peptidase M1 leukotriene A4 hydrolase/aminopeptidase C-terminal" evidence="17">
    <location>
        <begin position="515"/>
        <end position="674"/>
    </location>
</feature>
<dbReference type="SUPFAM" id="SSF63737">
    <property type="entry name" value="Leukotriene A4 hydrolase N-terminal domain"/>
    <property type="match status" value="1"/>
</dbReference>
<dbReference type="Pfam" id="PF01433">
    <property type="entry name" value="Peptidase_M1"/>
    <property type="match status" value="1"/>
</dbReference>
<dbReference type="VEuPathDB" id="FungiDB:AWRI3580_g1813"/>
<feature type="binding site" evidence="16">
    <location>
        <position position="337"/>
    </location>
    <ligand>
        <name>Zn(2+)</name>
        <dbReference type="ChEBI" id="CHEBI:29105"/>
        <note>catalytic</note>
    </ligand>
</feature>
<dbReference type="OrthoDB" id="79562at2759"/>
<evidence type="ECO:0000256" key="5">
    <source>
        <dbReference type="ARBA" id="ARBA00013006"/>
    </source>
</evidence>
<feature type="active site" description="Proton acceptor" evidence="15">
    <location>
        <position position="334"/>
    </location>
</feature>
<dbReference type="Gene3D" id="1.25.40.320">
    <property type="entry name" value="Peptidase M1, leukotriene A4 hydrolase/aminopeptidase C-terminal domain"/>
    <property type="match status" value="1"/>
</dbReference>
<dbReference type="Proteomes" id="UP000095358">
    <property type="component" value="Unassembled WGS sequence"/>
</dbReference>
<evidence type="ECO:0000259" key="17">
    <source>
        <dbReference type="SMART" id="SM01263"/>
    </source>
</evidence>
<proteinExistence type="inferred from homology"/>
<gene>
    <name evidence="18" type="ORF">AWRI3580_g1813</name>
</gene>
<protein>
    <recommendedName>
        <fullName evidence="6">Leucine aminopeptidase 2</fullName>
        <ecNumber evidence="5">3.3.2.10</ecNumber>
    </recommendedName>
    <alternativeName>
        <fullName evidence="13">Epoxide hydrolase</fullName>
    </alternativeName>
    <alternativeName>
        <fullName evidence="14">Leukotriene A-4 hydrolase homolog</fullName>
    </alternativeName>
</protein>
<dbReference type="SMART" id="SM01263">
    <property type="entry name" value="Leuk-A4-hydro_C"/>
    <property type="match status" value="1"/>
</dbReference>
<evidence type="ECO:0000256" key="16">
    <source>
        <dbReference type="PIRSR" id="PIRSR634015-3"/>
    </source>
</evidence>
<dbReference type="Gene3D" id="2.60.40.1730">
    <property type="entry name" value="tricorn interacting facor f3 domain"/>
    <property type="match status" value="1"/>
</dbReference>
<evidence type="ECO:0000256" key="11">
    <source>
        <dbReference type="ARBA" id="ARBA00022833"/>
    </source>
</evidence>
<keyword evidence="9 16" id="KW-0479">Metal-binding</keyword>
<dbReference type="GO" id="GO:0008237">
    <property type="term" value="F:metallopeptidase activity"/>
    <property type="evidence" value="ECO:0007669"/>
    <property type="project" value="UniProtKB-KW"/>
</dbReference>
<dbReference type="Pfam" id="PF09127">
    <property type="entry name" value="Leuk-A4-hydro_C"/>
    <property type="match status" value="1"/>
</dbReference>
<evidence type="ECO:0000256" key="15">
    <source>
        <dbReference type="PIRSR" id="PIRSR634015-1"/>
    </source>
</evidence>
<dbReference type="CDD" id="cd09599">
    <property type="entry name" value="M1_LTA4H"/>
    <property type="match status" value="1"/>
</dbReference>
<dbReference type="InterPro" id="IPR042097">
    <property type="entry name" value="Aminopeptidase_N-like_N_sf"/>
</dbReference>
<keyword evidence="12" id="KW-0482">Metalloprotease</keyword>
<dbReference type="InterPro" id="IPR016024">
    <property type="entry name" value="ARM-type_fold"/>
</dbReference>
<feature type="active site" description="Proton donor" evidence="15">
    <location>
        <position position="431"/>
    </location>
</feature>
<evidence type="ECO:0000256" key="4">
    <source>
        <dbReference type="ARBA" id="ARBA00010136"/>
    </source>
</evidence>
<evidence type="ECO:0000256" key="14">
    <source>
        <dbReference type="ARBA" id="ARBA00031416"/>
    </source>
</evidence>
<dbReference type="InterPro" id="IPR045357">
    <property type="entry name" value="Aminopeptidase_N-like_N"/>
</dbReference>
<dbReference type="PANTHER" id="PTHR45726">
    <property type="entry name" value="LEUKOTRIENE A-4 HYDROLASE"/>
    <property type="match status" value="1"/>
</dbReference>
<evidence type="ECO:0000256" key="3">
    <source>
        <dbReference type="ARBA" id="ARBA00004496"/>
    </source>
</evidence>
<accession>A0A1E5RPJ8</accession>
<evidence type="ECO:0000256" key="1">
    <source>
        <dbReference type="ARBA" id="ARBA00001268"/>
    </source>
</evidence>
<dbReference type="PRINTS" id="PR00756">
    <property type="entry name" value="ALADIPTASE"/>
</dbReference>
<feature type="binding site" evidence="16">
    <location>
        <position position="357"/>
    </location>
    <ligand>
        <name>Zn(2+)</name>
        <dbReference type="ChEBI" id="CHEBI:29105"/>
        <note>catalytic</note>
    </ligand>
</feature>
<dbReference type="PANTHER" id="PTHR45726:SF3">
    <property type="entry name" value="LEUKOTRIENE A-4 HYDROLASE"/>
    <property type="match status" value="1"/>
</dbReference>
<evidence type="ECO:0000313" key="18">
    <source>
        <dbReference type="EMBL" id="OEJ88806.1"/>
    </source>
</evidence>
<dbReference type="InterPro" id="IPR014782">
    <property type="entry name" value="Peptidase_M1_dom"/>
</dbReference>
<comment type="function">
    <text evidence="2">Aminopeptidase that preferentially cleaves di- and tripeptides. Also has low epoxide hydrolase activity (in vitro). Can hydrolyze the epoxide leukotriene LTA(4) but it forms preferentially 5,6-dihydroxy-7,9,11,14-eicosatetraenoic acid rather than the cytokine leukotriene B(4) as the product compared to the homologous mammalian enzyme (in vitro).</text>
</comment>
<evidence type="ECO:0000256" key="13">
    <source>
        <dbReference type="ARBA" id="ARBA00030177"/>
    </source>
</evidence>
<keyword evidence="8" id="KW-0645">Protease</keyword>
<comment type="caution">
    <text evidence="18">The sequence shown here is derived from an EMBL/GenBank/DDBJ whole genome shotgun (WGS) entry which is preliminary data.</text>
</comment>
<name>A0A1E5RPJ8_HANUV</name>
<organism evidence="18 19">
    <name type="scientific">Hanseniaspora uvarum</name>
    <name type="common">Yeast</name>
    <name type="synonym">Kloeckera apiculata</name>
    <dbReference type="NCBI Taxonomy" id="29833"/>
    <lineage>
        <taxon>Eukaryota</taxon>
        <taxon>Fungi</taxon>
        <taxon>Dikarya</taxon>
        <taxon>Ascomycota</taxon>
        <taxon>Saccharomycotina</taxon>
        <taxon>Saccharomycetes</taxon>
        <taxon>Saccharomycodales</taxon>
        <taxon>Saccharomycodaceae</taxon>
        <taxon>Hanseniaspora</taxon>
    </lineage>
</organism>
<dbReference type="STRING" id="29833.A0A1E5RPJ8"/>
<evidence type="ECO:0000256" key="6">
    <source>
        <dbReference type="ARBA" id="ARBA00020017"/>
    </source>
</evidence>
<evidence type="ECO:0000256" key="9">
    <source>
        <dbReference type="ARBA" id="ARBA00022723"/>
    </source>
</evidence>
<dbReference type="AlphaFoldDB" id="A0A1E5RPJ8"/>
<dbReference type="GO" id="GO:0004301">
    <property type="term" value="F:epoxide hydrolase activity"/>
    <property type="evidence" value="ECO:0007669"/>
    <property type="project" value="UniProtKB-EC"/>
</dbReference>
<dbReference type="InterPro" id="IPR027268">
    <property type="entry name" value="Peptidase_M4/M1_CTD_sf"/>
</dbReference>
<reference evidence="19" key="1">
    <citation type="journal article" date="2016" name="Genome Announc.">
        <title>Genome sequences of three species of Hanseniaspora isolated from spontaneous wine fermentations.</title>
        <authorList>
            <person name="Sternes P.R."/>
            <person name="Lee D."/>
            <person name="Kutyna D.R."/>
            <person name="Borneman A.R."/>
        </authorList>
    </citation>
    <scope>NUCLEOTIDE SEQUENCE [LARGE SCALE GENOMIC DNA]</scope>
    <source>
        <strain evidence="19">AWRI3580</strain>
    </source>
</reference>
<comment type="cofactor">
    <cofactor evidence="16">
        <name>Zn(2+)</name>
        <dbReference type="ChEBI" id="CHEBI:29105"/>
    </cofactor>
    <text evidence="16">Binds 1 zinc ion per subunit.</text>
</comment>
<dbReference type="SUPFAM" id="SSF48371">
    <property type="entry name" value="ARM repeat"/>
    <property type="match status" value="1"/>
</dbReference>
<keyword evidence="10 18" id="KW-0378">Hydrolase</keyword>
<dbReference type="SUPFAM" id="SSF55486">
    <property type="entry name" value="Metalloproteases ('zincins'), catalytic domain"/>
    <property type="match status" value="1"/>
</dbReference>
<dbReference type="Gene3D" id="3.30.2010.30">
    <property type="match status" value="1"/>
</dbReference>
<dbReference type="InterPro" id="IPR034015">
    <property type="entry name" value="M1_LTA4H"/>
</dbReference>
<comment type="subcellular location">
    <subcellularLocation>
        <location evidence="3">Cytoplasm</location>
    </subcellularLocation>
</comment>
<dbReference type="Pfam" id="PF17900">
    <property type="entry name" value="Peptidase_M1_N"/>
    <property type="match status" value="1"/>
</dbReference>
<dbReference type="InterPro" id="IPR001930">
    <property type="entry name" value="Peptidase_M1"/>
</dbReference>
<evidence type="ECO:0000256" key="12">
    <source>
        <dbReference type="ARBA" id="ARBA00023049"/>
    </source>
</evidence>
<evidence type="ECO:0000313" key="19">
    <source>
        <dbReference type="Proteomes" id="UP000095358"/>
    </source>
</evidence>
<evidence type="ECO:0000256" key="7">
    <source>
        <dbReference type="ARBA" id="ARBA00022490"/>
    </source>
</evidence>
<dbReference type="InterPro" id="IPR049980">
    <property type="entry name" value="LTA4H_cat"/>
</dbReference>
<dbReference type="GO" id="GO:0005829">
    <property type="term" value="C:cytosol"/>
    <property type="evidence" value="ECO:0007669"/>
    <property type="project" value="TreeGrafter"/>
</dbReference>
<dbReference type="EMBL" id="LPNN01000004">
    <property type="protein sequence ID" value="OEJ88806.1"/>
    <property type="molecule type" value="Genomic_DNA"/>
</dbReference>
<comment type="similarity">
    <text evidence="4">Belongs to the peptidase M1 family.</text>
</comment>
<dbReference type="GO" id="GO:0008270">
    <property type="term" value="F:zinc ion binding"/>
    <property type="evidence" value="ECO:0007669"/>
    <property type="project" value="InterPro"/>
</dbReference>
<keyword evidence="19" id="KW-1185">Reference proteome</keyword>
<keyword evidence="11 16" id="KW-0862">Zinc</keyword>
<dbReference type="InterPro" id="IPR015211">
    <property type="entry name" value="Peptidase_M1_C"/>
</dbReference>
<dbReference type="InterPro" id="IPR038502">
    <property type="entry name" value="M1_LTA-4_hydro/amino_C_sf"/>
</dbReference>
<dbReference type="Gene3D" id="1.10.390.10">
    <property type="entry name" value="Neutral Protease Domain 2"/>
    <property type="match status" value="1"/>
</dbReference>
<evidence type="ECO:0000256" key="2">
    <source>
        <dbReference type="ARBA" id="ARBA00002142"/>
    </source>
</evidence>
<dbReference type="EC" id="3.3.2.10" evidence="5"/>
<dbReference type="GO" id="GO:0004177">
    <property type="term" value="F:aminopeptidase activity"/>
    <property type="evidence" value="ECO:0007669"/>
    <property type="project" value="TreeGrafter"/>
</dbReference>
<feature type="binding site" evidence="16">
    <location>
        <position position="333"/>
    </location>
    <ligand>
        <name>Zn(2+)</name>
        <dbReference type="ChEBI" id="CHEBI:29105"/>
        <note>catalytic</note>
    </ligand>
</feature>
<dbReference type="GO" id="GO:0006508">
    <property type="term" value="P:proteolysis"/>
    <property type="evidence" value="ECO:0007669"/>
    <property type="project" value="UniProtKB-KW"/>
</dbReference>
<comment type="catalytic activity">
    <reaction evidence="1">
        <text>an epoxide + H2O = an ethanediol</text>
        <dbReference type="Rhea" id="RHEA:19037"/>
        <dbReference type="ChEBI" id="CHEBI:15377"/>
        <dbReference type="ChEBI" id="CHEBI:32955"/>
        <dbReference type="ChEBI" id="CHEBI:140594"/>
        <dbReference type="EC" id="3.3.2.10"/>
    </reaction>
</comment>
<evidence type="ECO:0000256" key="8">
    <source>
        <dbReference type="ARBA" id="ARBA00022670"/>
    </source>
</evidence>